<dbReference type="Proteomes" id="UP001167796">
    <property type="component" value="Unassembled WGS sequence"/>
</dbReference>
<dbReference type="EMBL" id="JAUQSX010000005">
    <property type="protein sequence ID" value="MDO7846948.1"/>
    <property type="molecule type" value="Genomic_DNA"/>
</dbReference>
<accession>A0ABT9ABN1</accession>
<gene>
    <name evidence="2" type="ORF">Q5H92_11310</name>
</gene>
<evidence type="ECO:0000313" key="3">
    <source>
        <dbReference type="Proteomes" id="UP001167796"/>
    </source>
</evidence>
<keyword evidence="3" id="KW-1185">Reference proteome</keyword>
<feature type="signal peptide" evidence="1">
    <location>
        <begin position="1"/>
        <end position="23"/>
    </location>
</feature>
<dbReference type="Gene3D" id="2.160.20.120">
    <property type="match status" value="1"/>
</dbReference>
<proteinExistence type="predicted"/>
<organism evidence="2 3">
    <name type="scientific">Hymenobacter mellowenesis</name>
    <dbReference type="NCBI Taxonomy" id="3063995"/>
    <lineage>
        <taxon>Bacteria</taxon>
        <taxon>Pseudomonadati</taxon>
        <taxon>Bacteroidota</taxon>
        <taxon>Cytophagia</taxon>
        <taxon>Cytophagales</taxon>
        <taxon>Hymenobacteraceae</taxon>
        <taxon>Hymenobacter</taxon>
    </lineage>
</organism>
<keyword evidence="1" id="KW-0732">Signal</keyword>
<feature type="chain" id="PRO_5046470330" description="Auto-transporter adhesin head GIN domain-containing protein" evidence="1">
    <location>
        <begin position="24"/>
        <end position="241"/>
    </location>
</feature>
<dbReference type="RefSeq" id="WP_305011631.1">
    <property type="nucleotide sequence ID" value="NZ_JAUQSX010000005.1"/>
</dbReference>
<evidence type="ECO:0000256" key="1">
    <source>
        <dbReference type="SAM" id="SignalP"/>
    </source>
</evidence>
<comment type="caution">
    <text evidence="2">The sequence shown here is derived from an EMBL/GenBank/DDBJ whole genome shotgun (WGS) entry which is preliminary data.</text>
</comment>
<sequence length="241" mass="26323">MKTSNKWLLAALLLLLGSLTAYNMGLRAEYLKGTYKDPTHNTVALNFKDFSEIDLQAANIVGLKVVAGPYSVRLNKDAEKYVKVTQQGQRLTIALVFPEDRQSLNSRQNLTISLPQLAKLTATGTYLMNGKPVTGKYHTGVSLRIEGFRQDSLNVQQDHGTQVELARNQLGFLRAEAGHSPGSHPVLRIENTNRIAAAYLNVQNEGQLLLDAGGIANLRTQFGDSARATLTGAGLHNLGQR</sequence>
<evidence type="ECO:0008006" key="4">
    <source>
        <dbReference type="Google" id="ProtNLM"/>
    </source>
</evidence>
<evidence type="ECO:0000313" key="2">
    <source>
        <dbReference type="EMBL" id="MDO7846948.1"/>
    </source>
</evidence>
<reference evidence="2" key="1">
    <citation type="submission" date="2023-07" db="EMBL/GenBank/DDBJ databases">
        <authorList>
            <person name="Kim M.K."/>
        </authorList>
    </citation>
    <scope>NUCLEOTIDE SEQUENCE</scope>
    <source>
        <strain evidence="2">M29</strain>
    </source>
</reference>
<protein>
    <recommendedName>
        <fullName evidence="4">Auto-transporter adhesin head GIN domain-containing protein</fullName>
    </recommendedName>
</protein>
<name>A0ABT9ABN1_9BACT</name>